<gene>
    <name evidence="1" type="ORF">GCM10023165_38340</name>
</gene>
<dbReference type="EMBL" id="BAABGJ010000072">
    <property type="protein sequence ID" value="GAA4350753.1"/>
    <property type="molecule type" value="Genomic_DNA"/>
</dbReference>
<evidence type="ECO:0000313" key="1">
    <source>
        <dbReference type="EMBL" id="GAA4350753.1"/>
    </source>
</evidence>
<sequence>MQIPDTDTSEYAALIEFAATSGRSRVHPSIVKNADQLSAHFLSGRAQAMTQALAAVAKAAFQTRD</sequence>
<dbReference type="RefSeq" id="WP_345539900.1">
    <property type="nucleotide sequence ID" value="NZ_BAABGJ010000072.1"/>
</dbReference>
<keyword evidence="2" id="KW-1185">Reference proteome</keyword>
<protein>
    <submittedName>
        <fullName evidence="1">Uncharacterized protein</fullName>
    </submittedName>
</protein>
<organism evidence="1 2">
    <name type="scientific">Variovorax defluvii</name>
    <dbReference type="NCBI Taxonomy" id="913761"/>
    <lineage>
        <taxon>Bacteria</taxon>
        <taxon>Pseudomonadati</taxon>
        <taxon>Pseudomonadota</taxon>
        <taxon>Betaproteobacteria</taxon>
        <taxon>Burkholderiales</taxon>
        <taxon>Comamonadaceae</taxon>
        <taxon>Variovorax</taxon>
    </lineage>
</organism>
<dbReference type="Proteomes" id="UP001500975">
    <property type="component" value="Unassembled WGS sequence"/>
</dbReference>
<accession>A0ABP8I473</accession>
<name>A0ABP8I473_9BURK</name>
<evidence type="ECO:0000313" key="2">
    <source>
        <dbReference type="Proteomes" id="UP001500975"/>
    </source>
</evidence>
<proteinExistence type="predicted"/>
<comment type="caution">
    <text evidence="1">The sequence shown here is derived from an EMBL/GenBank/DDBJ whole genome shotgun (WGS) entry which is preliminary data.</text>
</comment>
<reference evidence="2" key="1">
    <citation type="journal article" date="2019" name="Int. J. Syst. Evol. Microbiol.">
        <title>The Global Catalogue of Microorganisms (GCM) 10K type strain sequencing project: providing services to taxonomists for standard genome sequencing and annotation.</title>
        <authorList>
            <consortium name="The Broad Institute Genomics Platform"/>
            <consortium name="The Broad Institute Genome Sequencing Center for Infectious Disease"/>
            <person name="Wu L."/>
            <person name="Ma J."/>
        </authorList>
    </citation>
    <scope>NUCLEOTIDE SEQUENCE [LARGE SCALE GENOMIC DNA]</scope>
    <source>
        <strain evidence="2">JCM 17804</strain>
    </source>
</reference>